<dbReference type="AlphaFoldDB" id="A0A2W4TTV9"/>
<accession>A0A2W4TTV9</accession>
<dbReference type="EMBL" id="QBMC01000155">
    <property type="protein sequence ID" value="PZO12223.1"/>
    <property type="molecule type" value="Genomic_DNA"/>
</dbReference>
<dbReference type="GO" id="GO:0004803">
    <property type="term" value="F:transposase activity"/>
    <property type="evidence" value="ECO:0007669"/>
    <property type="project" value="InterPro"/>
</dbReference>
<sequence length="160" mass="17934">MIDIISPQNPLAIAALYYIRLDTHNHSALFKNDVAENEDSESKTVSATSFSQIAADELQAAAKRKGITINQWAVAPNAVYALVYIKENRLEQRYRVGKPRALTSFVAGVKAATAKRINLVRNQPGCPVWKRSYKEQRIDDDVTLARLVKQMKAIENEVYG</sequence>
<reference evidence="2" key="1">
    <citation type="submission" date="2018-04" db="EMBL/GenBank/DDBJ databases">
        <authorList>
            <person name="Cornet L."/>
        </authorList>
    </citation>
    <scope>NUCLEOTIDE SEQUENCE [LARGE SCALE GENOMIC DNA]</scope>
</reference>
<proteinExistence type="predicted"/>
<name>A0A2W4TTV9_9CYAN</name>
<protein>
    <recommendedName>
        <fullName evidence="3">Transposase</fullName>
    </recommendedName>
</protein>
<gene>
    <name evidence="1" type="ORF">DCF25_18020</name>
</gene>
<evidence type="ECO:0000313" key="2">
    <source>
        <dbReference type="Proteomes" id="UP000249354"/>
    </source>
</evidence>
<dbReference type="GO" id="GO:0006313">
    <property type="term" value="P:DNA transposition"/>
    <property type="evidence" value="ECO:0007669"/>
    <property type="project" value="InterPro"/>
</dbReference>
<evidence type="ECO:0008006" key="3">
    <source>
        <dbReference type="Google" id="ProtNLM"/>
    </source>
</evidence>
<organism evidence="1 2">
    <name type="scientific">Leptolyngbya foveolarum</name>
    <dbReference type="NCBI Taxonomy" id="47253"/>
    <lineage>
        <taxon>Bacteria</taxon>
        <taxon>Bacillati</taxon>
        <taxon>Cyanobacteriota</taxon>
        <taxon>Cyanophyceae</taxon>
        <taxon>Leptolyngbyales</taxon>
        <taxon>Leptolyngbyaceae</taxon>
        <taxon>Leptolyngbya group</taxon>
        <taxon>Leptolyngbya</taxon>
    </lineage>
</organism>
<dbReference type="Proteomes" id="UP000249354">
    <property type="component" value="Unassembled WGS sequence"/>
</dbReference>
<dbReference type="Gene3D" id="3.30.70.1290">
    <property type="entry name" value="Transposase IS200-like"/>
    <property type="match status" value="1"/>
</dbReference>
<comment type="caution">
    <text evidence="1">The sequence shown here is derived from an EMBL/GenBank/DDBJ whole genome shotgun (WGS) entry which is preliminary data.</text>
</comment>
<dbReference type="SUPFAM" id="SSF143422">
    <property type="entry name" value="Transposase IS200-like"/>
    <property type="match status" value="1"/>
</dbReference>
<dbReference type="GO" id="GO:0003677">
    <property type="term" value="F:DNA binding"/>
    <property type="evidence" value="ECO:0007669"/>
    <property type="project" value="InterPro"/>
</dbReference>
<evidence type="ECO:0000313" key="1">
    <source>
        <dbReference type="EMBL" id="PZO12223.1"/>
    </source>
</evidence>
<reference evidence="1 2" key="2">
    <citation type="submission" date="2018-06" db="EMBL/GenBank/DDBJ databases">
        <title>Metagenomic assembly of (sub)arctic Cyanobacteria and their associated microbiome from non-axenic cultures.</title>
        <authorList>
            <person name="Baurain D."/>
        </authorList>
    </citation>
    <scope>NUCLEOTIDE SEQUENCE [LARGE SCALE GENOMIC DNA]</scope>
    <source>
        <strain evidence="1">ULC129bin1</strain>
    </source>
</reference>
<dbReference type="InterPro" id="IPR036515">
    <property type="entry name" value="Transposase_17_sf"/>
</dbReference>